<feature type="transmembrane region" description="Helical" evidence="1">
    <location>
        <begin position="9"/>
        <end position="28"/>
    </location>
</feature>
<dbReference type="AlphaFoldDB" id="A0A1M5ABC8"/>
<name>A0A1M5ABC8_9FIRM</name>
<feature type="transmembrane region" description="Helical" evidence="1">
    <location>
        <begin position="48"/>
        <end position="68"/>
    </location>
</feature>
<dbReference type="STRING" id="1123243.SAMN02745190_02265"/>
<dbReference type="InterPro" id="IPR025328">
    <property type="entry name" value="DUF4234"/>
</dbReference>
<dbReference type="Pfam" id="PF14018">
    <property type="entry name" value="DUF4234"/>
    <property type="match status" value="1"/>
</dbReference>
<proteinExistence type="predicted"/>
<feature type="domain" description="DUF4234" evidence="2">
    <location>
        <begin position="8"/>
        <end position="75"/>
    </location>
</feature>
<protein>
    <recommendedName>
        <fullName evidence="2">DUF4234 domain-containing protein</fullName>
    </recommendedName>
</protein>
<keyword evidence="1" id="KW-0472">Membrane</keyword>
<feature type="transmembrane region" description="Helical" evidence="1">
    <location>
        <begin position="89"/>
        <end position="109"/>
    </location>
</feature>
<organism evidence="3 4">
    <name type="scientific">Schwartzia succinivorans DSM 10502</name>
    <dbReference type="NCBI Taxonomy" id="1123243"/>
    <lineage>
        <taxon>Bacteria</taxon>
        <taxon>Bacillati</taxon>
        <taxon>Bacillota</taxon>
        <taxon>Negativicutes</taxon>
        <taxon>Selenomonadales</taxon>
        <taxon>Selenomonadaceae</taxon>
        <taxon>Schwartzia</taxon>
    </lineage>
</organism>
<sequence>MEYHWEKRGIVKAVVFSFITCGIYGIYWMYALTNECHEAAGRQTTASGGMACLYTFVTCGIYYFYWLYKMGATLSEAKRNRGIYVDGDDSIMYLLFAFFGLAIVSEALIQSTLNDLYDFDEAVARGENLPTAQG</sequence>
<reference evidence="3 4" key="1">
    <citation type="submission" date="2016-11" db="EMBL/GenBank/DDBJ databases">
        <authorList>
            <person name="Jaros S."/>
            <person name="Januszkiewicz K."/>
            <person name="Wedrychowicz H."/>
        </authorList>
    </citation>
    <scope>NUCLEOTIDE SEQUENCE [LARGE SCALE GENOMIC DNA]</scope>
    <source>
        <strain evidence="3 4">DSM 10502</strain>
    </source>
</reference>
<dbReference type="RefSeq" id="WP_072936377.1">
    <property type="nucleotide sequence ID" value="NZ_FQUG01000011.1"/>
</dbReference>
<keyword evidence="1" id="KW-0812">Transmembrane</keyword>
<evidence type="ECO:0000256" key="1">
    <source>
        <dbReference type="SAM" id="Phobius"/>
    </source>
</evidence>
<keyword evidence="4" id="KW-1185">Reference proteome</keyword>
<dbReference type="Proteomes" id="UP000184404">
    <property type="component" value="Unassembled WGS sequence"/>
</dbReference>
<keyword evidence="1" id="KW-1133">Transmembrane helix</keyword>
<evidence type="ECO:0000313" key="4">
    <source>
        <dbReference type="Proteomes" id="UP000184404"/>
    </source>
</evidence>
<gene>
    <name evidence="3" type="ORF">SAMN02745190_02265</name>
</gene>
<evidence type="ECO:0000259" key="2">
    <source>
        <dbReference type="Pfam" id="PF14018"/>
    </source>
</evidence>
<evidence type="ECO:0000313" key="3">
    <source>
        <dbReference type="EMBL" id="SHF27549.1"/>
    </source>
</evidence>
<dbReference type="OrthoDB" id="192868at2"/>
<dbReference type="EMBL" id="FQUG01000011">
    <property type="protein sequence ID" value="SHF27549.1"/>
    <property type="molecule type" value="Genomic_DNA"/>
</dbReference>
<accession>A0A1M5ABC8</accession>